<feature type="domain" description="GGDEF" evidence="5">
    <location>
        <begin position="206"/>
        <end position="332"/>
    </location>
</feature>
<dbReference type="Gene3D" id="3.30.450.20">
    <property type="entry name" value="PAS domain"/>
    <property type="match status" value="1"/>
</dbReference>
<dbReference type="Proteomes" id="UP000058114">
    <property type="component" value="Chromosome"/>
</dbReference>
<dbReference type="InterPro" id="IPR043128">
    <property type="entry name" value="Rev_trsase/Diguanyl_cyclase"/>
</dbReference>
<dbReference type="AlphaFoldDB" id="A0A0S2SG80"/>
<dbReference type="SUPFAM" id="SSF55073">
    <property type="entry name" value="Nucleotide cyclase"/>
    <property type="match status" value="1"/>
</dbReference>
<evidence type="ECO:0000313" key="7">
    <source>
        <dbReference type="Proteomes" id="UP000058114"/>
    </source>
</evidence>
<dbReference type="InterPro" id="IPR000014">
    <property type="entry name" value="PAS"/>
</dbReference>
<dbReference type="Gene3D" id="3.30.70.270">
    <property type="match status" value="1"/>
</dbReference>
<dbReference type="PROSITE" id="PS50112">
    <property type="entry name" value="PAS"/>
    <property type="match status" value="1"/>
</dbReference>
<dbReference type="CDD" id="cd01949">
    <property type="entry name" value="GGDEF"/>
    <property type="match status" value="1"/>
</dbReference>
<dbReference type="Pfam" id="PF08447">
    <property type="entry name" value="PAS_3"/>
    <property type="match status" value="1"/>
</dbReference>
<reference evidence="7" key="1">
    <citation type="submission" date="2015-10" db="EMBL/GenBank/DDBJ databases">
        <title>Complete Genome Sequence of Aeromonas schubertii strain WL1483.</title>
        <authorList>
            <person name="Liu L."/>
        </authorList>
    </citation>
    <scope>NUCLEOTIDE SEQUENCE [LARGE SCALE GENOMIC DNA]</scope>
    <source>
        <strain evidence="7">WL1483</strain>
    </source>
</reference>
<protein>
    <recommendedName>
        <fullName evidence="2">diguanylate cyclase</fullName>
        <ecNumber evidence="2">2.7.7.65</ecNumber>
    </recommendedName>
</protein>
<dbReference type="PANTHER" id="PTHR45138:SF9">
    <property type="entry name" value="DIGUANYLATE CYCLASE DGCM-RELATED"/>
    <property type="match status" value="1"/>
</dbReference>
<dbReference type="NCBIfam" id="TIGR00229">
    <property type="entry name" value="sensory_box"/>
    <property type="match status" value="1"/>
</dbReference>
<dbReference type="SMART" id="SM00267">
    <property type="entry name" value="GGDEF"/>
    <property type="match status" value="1"/>
</dbReference>
<evidence type="ECO:0000256" key="3">
    <source>
        <dbReference type="ARBA" id="ARBA00034247"/>
    </source>
</evidence>
<accession>A0A0S2SG80</accession>
<feature type="domain" description="PAS" evidence="4">
    <location>
        <begin position="13"/>
        <end position="85"/>
    </location>
</feature>
<dbReference type="SUPFAM" id="SSF55785">
    <property type="entry name" value="PYP-like sensor domain (PAS domain)"/>
    <property type="match status" value="1"/>
</dbReference>
<evidence type="ECO:0000313" key="6">
    <source>
        <dbReference type="EMBL" id="ALP40725.1"/>
    </source>
</evidence>
<dbReference type="PANTHER" id="PTHR45138">
    <property type="entry name" value="REGULATORY COMPONENTS OF SENSORY TRANSDUCTION SYSTEM"/>
    <property type="match status" value="1"/>
</dbReference>
<dbReference type="GO" id="GO:0052621">
    <property type="term" value="F:diguanylate cyclase activity"/>
    <property type="evidence" value="ECO:0007669"/>
    <property type="project" value="UniProtKB-EC"/>
</dbReference>
<dbReference type="InterPro" id="IPR050469">
    <property type="entry name" value="Diguanylate_Cyclase"/>
</dbReference>
<dbReference type="EC" id="2.7.7.65" evidence="2"/>
<comment type="catalytic activity">
    <reaction evidence="3">
        <text>2 GTP = 3',3'-c-di-GMP + 2 diphosphate</text>
        <dbReference type="Rhea" id="RHEA:24898"/>
        <dbReference type="ChEBI" id="CHEBI:33019"/>
        <dbReference type="ChEBI" id="CHEBI:37565"/>
        <dbReference type="ChEBI" id="CHEBI:58805"/>
        <dbReference type="EC" id="2.7.7.65"/>
    </reaction>
</comment>
<dbReference type="NCBIfam" id="TIGR00254">
    <property type="entry name" value="GGDEF"/>
    <property type="match status" value="1"/>
</dbReference>
<evidence type="ECO:0000256" key="2">
    <source>
        <dbReference type="ARBA" id="ARBA00012528"/>
    </source>
</evidence>
<dbReference type="RefSeq" id="WP_060587696.1">
    <property type="nucleotide sequence ID" value="NZ_CP013067.1"/>
</dbReference>
<reference evidence="6 7" key="2">
    <citation type="journal article" date="2016" name="Genome Announc.">
        <title>Complete Genome Sequence of the Highly Virulent Aeromonas schubertii Strain WL1483, Isolated from Diseased Snakehead Fish (Channa argus) in China.</title>
        <authorList>
            <person name="Liu L."/>
            <person name="Li N."/>
            <person name="Zhang D."/>
            <person name="Fu X."/>
            <person name="Shi C."/>
            <person name="Lin Q."/>
            <person name="Hao G."/>
        </authorList>
    </citation>
    <scope>NUCLEOTIDE SEQUENCE [LARGE SCALE GENOMIC DNA]</scope>
    <source>
        <strain evidence="6 7">WL1483</strain>
    </source>
</reference>
<sequence>MEKQGLLQLSTLDEQTRTQILDLVSDGLWLWNANSGEVLRSASWCRMLGYEPGTLAANPLTWERLLHPDDHARILALLDQLMEEGGDEVCSEYRCLSQSGDYLWTEERARILSRNPDGSVALMAGSQRLAQDRKDRLEQLNSHTLSLERQVALRTAELQELNASLLEQLEQNRRLAETDSLTQAANRYQAERVLEQECARAHRFRHPLSLIVLDIDNFKGINDRFGHATGDSTLINLVGLINPHLRRIDLLARWGGDEFLIILPGTPLQAARAVAEKLQALVHAHSPLEQEPLTLSMGLAQFQTDDTPERLTQRGDRALYRAKGAGRDCICD</sequence>
<dbReference type="FunFam" id="3.30.70.270:FF:000001">
    <property type="entry name" value="Diguanylate cyclase domain protein"/>
    <property type="match status" value="1"/>
</dbReference>
<comment type="cofactor">
    <cofactor evidence="1">
        <name>Mg(2+)</name>
        <dbReference type="ChEBI" id="CHEBI:18420"/>
    </cofactor>
</comment>
<dbReference type="PROSITE" id="PS50887">
    <property type="entry name" value="GGDEF"/>
    <property type="match status" value="1"/>
</dbReference>
<dbReference type="Pfam" id="PF00990">
    <property type="entry name" value="GGDEF"/>
    <property type="match status" value="1"/>
</dbReference>
<dbReference type="SMART" id="SM00091">
    <property type="entry name" value="PAS"/>
    <property type="match status" value="1"/>
</dbReference>
<name>A0A0S2SG80_9GAMM</name>
<dbReference type="EMBL" id="CP013067">
    <property type="protein sequence ID" value="ALP40725.1"/>
    <property type="molecule type" value="Genomic_DNA"/>
</dbReference>
<dbReference type="CDD" id="cd00130">
    <property type="entry name" value="PAS"/>
    <property type="match status" value="1"/>
</dbReference>
<evidence type="ECO:0000259" key="4">
    <source>
        <dbReference type="PROSITE" id="PS50112"/>
    </source>
</evidence>
<evidence type="ECO:0000259" key="5">
    <source>
        <dbReference type="PROSITE" id="PS50887"/>
    </source>
</evidence>
<dbReference type="InterPro" id="IPR029787">
    <property type="entry name" value="Nucleotide_cyclase"/>
</dbReference>
<dbReference type="InterPro" id="IPR013655">
    <property type="entry name" value="PAS_fold_3"/>
</dbReference>
<organism evidence="6 7">
    <name type="scientific">Aeromonas schubertii</name>
    <dbReference type="NCBI Taxonomy" id="652"/>
    <lineage>
        <taxon>Bacteria</taxon>
        <taxon>Pseudomonadati</taxon>
        <taxon>Pseudomonadota</taxon>
        <taxon>Gammaproteobacteria</taxon>
        <taxon>Aeromonadales</taxon>
        <taxon>Aeromonadaceae</taxon>
        <taxon>Aeromonas</taxon>
    </lineage>
</organism>
<dbReference type="PATRIC" id="fig|652.5.peg.3987"/>
<evidence type="ECO:0000256" key="1">
    <source>
        <dbReference type="ARBA" id="ARBA00001946"/>
    </source>
</evidence>
<dbReference type="InterPro" id="IPR000160">
    <property type="entry name" value="GGDEF_dom"/>
</dbReference>
<gene>
    <name evidence="6" type="ORF">WL1483_1306</name>
</gene>
<dbReference type="InterPro" id="IPR035965">
    <property type="entry name" value="PAS-like_dom_sf"/>
</dbReference>
<proteinExistence type="predicted"/>
<dbReference type="KEGG" id="asr:WL1483_1306"/>